<dbReference type="Pfam" id="PF00440">
    <property type="entry name" value="TetR_N"/>
    <property type="match status" value="1"/>
</dbReference>
<gene>
    <name evidence="6" type="ORF">KK078_07130</name>
</gene>
<proteinExistence type="predicted"/>
<dbReference type="GO" id="GO:0000976">
    <property type="term" value="F:transcription cis-regulatory region binding"/>
    <property type="evidence" value="ECO:0007669"/>
    <property type="project" value="TreeGrafter"/>
</dbReference>
<dbReference type="AlphaFoldDB" id="A0AAP2D8K9"/>
<dbReference type="PROSITE" id="PS50977">
    <property type="entry name" value="HTH_TETR_2"/>
    <property type="match status" value="1"/>
</dbReference>
<dbReference type="InterPro" id="IPR050109">
    <property type="entry name" value="HTH-type_TetR-like_transc_reg"/>
</dbReference>
<dbReference type="SUPFAM" id="SSF46689">
    <property type="entry name" value="Homeodomain-like"/>
    <property type="match status" value="1"/>
</dbReference>
<keyword evidence="2 4" id="KW-0238">DNA-binding</keyword>
<accession>A0AAP2D8K9</accession>
<dbReference type="Gene3D" id="1.10.357.10">
    <property type="entry name" value="Tetracycline Repressor, domain 2"/>
    <property type="match status" value="1"/>
</dbReference>
<organism evidence="6 7">
    <name type="scientific">Dawidia soli</name>
    <dbReference type="NCBI Taxonomy" id="2782352"/>
    <lineage>
        <taxon>Bacteria</taxon>
        <taxon>Pseudomonadati</taxon>
        <taxon>Bacteroidota</taxon>
        <taxon>Cytophagia</taxon>
        <taxon>Cytophagales</taxon>
        <taxon>Chryseotaleaceae</taxon>
        <taxon>Dawidia</taxon>
    </lineage>
</organism>
<evidence type="ECO:0000256" key="2">
    <source>
        <dbReference type="ARBA" id="ARBA00023125"/>
    </source>
</evidence>
<dbReference type="RefSeq" id="WP_254089561.1">
    <property type="nucleotide sequence ID" value="NZ_JAHESC010000007.1"/>
</dbReference>
<evidence type="ECO:0000256" key="1">
    <source>
        <dbReference type="ARBA" id="ARBA00023015"/>
    </source>
</evidence>
<dbReference type="PANTHER" id="PTHR30055">
    <property type="entry name" value="HTH-TYPE TRANSCRIPTIONAL REGULATOR RUTR"/>
    <property type="match status" value="1"/>
</dbReference>
<evidence type="ECO:0000256" key="4">
    <source>
        <dbReference type="PROSITE-ProRule" id="PRU00335"/>
    </source>
</evidence>
<evidence type="ECO:0000313" key="6">
    <source>
        <dbReference type="EMBL" id="MBT1686320.1"/>
    </source>
</evidence>
<reference evidence="6 7" key="1">
    <citation type="submission" date="2021-05" db="EMBL/GenBank/DDBJ databases">
        <title>A Polyphasic approach of four new species of the genus Ohtaekwangia: Ohtaekwangia histidinii sp. nov., Ohtaekwangia cretensis sp. nov., Ohtaekwangia indiensis sp. nov., Ohtaekwangia reichenbachii sp. nov. from diverse environment.</title>
        <authorList>
            <person name="Octaviana S."/>
        </authorList>
    </citation>
    <scope>NUCLEOTIDE SEQUENCE [LARGE SCALE GENOMIC DNA]</scope>
    <source>
        <strain evidence="6 7">PWU37</strain>
    </source>
</reference>
<dbReference type="PANTHER" id="PTHR30055:SF234">
    <property type="entry name" value="HTH-TYPE TRANSCRIPTIONAL REGULATOR BETI"/>
    <property type="match status" value="1"/>
</dbReference>
<keyword evidence="1" id="KW-0805">Transcription regulation</keyword>
<comment type="caution">
    <text evidence="6">The sequence shown here is derived from an EMBL/GenBank/DDBJ whole genome shotgun (WGS) entry which is preliminary data.</text>
</comment>
<evidence type="ECO:0000313" key="7">
    <source>
        <dbReference type="Proteomes" id="UP001319180"/>
    </source>
</evidence>
<feature type="DNA-binding region" description="H-T-H motif" evidence="4">
    <location>
        <begin position="28"/>
        <end position="47"/>
    </location>
</feature>
<evidence type="ECO:0000256" key="3">
    <source>
        <dbReference type="ARBA" id="ARBA00023163"/>
    </source>
</evidence>
<name>A0AAP2D8K9_9BACT</name>
<dbReference type="Proteomes" id="UP001319180">
    <property type="component" value="Unassembled WGS sequence"/>
</dbReference>
<dbReference type="EMBL" id="JAHESC010000007">
    <property type="protein sequence ID" value="MBT1686320.1"/>
    <property type="molecule type" value="Genomic_DNA"/>
</dbReference>
<feature type="domain" description="HTH tetR-type" evidence="5">
    <location>
        <begin position="5"/>
        <end position="65"/>
    </location>
</feature>
<keyword evidence="3" id="KW-0804">Transcription</keyword>
<dbReference type="InterPro" id="IPR001647">
    <property type="entry name" value="HTH_TetR"/>
</dbReference>
<dbReference type="GO" id="GO:0003700">
    <property type="term" value="F:DNA-binding transcription factor activity"/>
    <property type="evidence" value="ECO:0007669"/>
    <property type="project" value="TreeGrafter"/>
</dbReference>
<evidence type="ECO:0000259" key="5">
    <source>
        <dbReference type="PROSITE" id="PS50977"/>
    </source>
</evidence>
<sequence>MTKRDERTRQIIDQTIHLLREEGSEGLTLRKVAAACGITLSNVQYYFPGKPELIQATVAQFFTTCKELIQADRALVLPKDPESSKAFLKRVIEVLVVCDNQEFNVIFREIWALSSRDAALKATLEEYYRDYAQWMIGLIEEIFPQANEIVSLLIPYAEGYALVGNTVPLNRDKQVAMLVRLITEWPTAGRGVKGGSKVGIRR</sequence>
<protein>
    <submittedName>
        <fullName evidence="6">TetR/AcrR family transcriptional regulator</fullName>
    </submittedName>
</protein>
<keyword evidence="7" id="KW-1185">Reference proteome</keyword>
<dbReference type="InterPro" id="IPR009057">
    <property type="entry name" value="Homeodomain-like_sf"/>
</dbReference>